<dbReference type="Proteomes" id="UP000076837">
    <property type="component" value="Unassembled WGS sequence"/>
</dbReference>
<dbReference type="InterPro" id="IPR036865">
    <property type="entry name" value="CRAL-TRIO_dom_sf"/>
</dbReference>
<dbReference type="PROSITE" id="PS50191">
    <property type="entry name" value="CRAL_TRIO"/>
    <property type="match status" value="1"/>
</dbReference>
<dbReference type="CDD" id="cd00170">
    <property type="entry name" value="SEC14"/>
    <property type="match status" value="1"/>
</dbReference>
<accession>A0A163A4H2</accession>
<proteinExistence type="predicted"/>
<gene>
    <name evidence="1" type="ORF">ST47_g7877</name>
</gene>
<comment type="caution">
    <text evidence="1">The sequence shown here is derived from an EMBL/GenBank/DDBJ whole genome shotgun (WGS) entry which is preliminary data.</text>
</comment>
<dbReference type="InterPro" id="IPR052578">
    <property type="entry name" value="PI_Transfer_CRAL-TRIO"/>
</dbReference>
<name>A0A163A4H2_DIDRA</name>
<reference evidence="1 2" key="1">
    <citation type="journal article" date="2016" name="Sci. Rep.">
        <title>Draft genome sequencing and secretome analysis of fungal phytopathogen Ascochyta rabiei provides insight into the necrotrophic effector repertoire.</title>
        <authorList>
            <person name="Verma S."/>
            <person name="Gazara R.K."/>
            <person name="Nizam S."/>
            <person name="Parween S."/>
            <person name="Chattopadhyay D."/>
            <person name="Verma P.K."/>
        </authorList>
    </citation>
    <scope>NUCLEOTIDE SEQUENCE [LARGE SCALE GENOMIC DNA]</scope>
    <source>
        <strain evidence="1 2">ArDII</strain>
    </source>
</reference>
<dbReference type="Pfam" id="PF03765">
    <property type="entry name" value="CRAL_TRIO_N"/>
    <property type="match status" value="1"/>
</dbReference>
<dbReference type="SUPFAM" id="SSF52087">
    <property type="entry name" value="CRAL/TRIO domain"/>
    <property type="match status" value="1"/>
</dbReference>
<dbReference type="Pfam" id="PF00650">
    <property type="entry name" value="CRAL_TRIO"/>
    <property type="match status" value="1"/>
</dbReference>
<dbReference type="PANTHER" id="PTHR45824">
    <property type="entry name" value="GH16843P"/>
    <property type="match status" value="1"/>
</dbReference>
<dbReference type="STRING" id="5454.A0A163A4H2"/>
<dbReference type="SMART" id="SM00516">
    <property type="entry name" value="SEC14"/>
    <property type="match status" value="1"/>
</dbReference>
<dbReference type="Gene3D" id="3.40.525.10">
    <property type="entry name" value="CRAL-TRIO lipid binding domain"/>
    <property type="match status" value="1"/>
</dbReference>
<evidence type="ECO:0000313" key="1">
    <source>
        <dbReference type="EMBL" id="KZM20977.1"/>
    </source>
</evidence>
<dbReference type="SUPFAM" id="SSF46938">
    <property type="entry name" value="CRAL/TRIO N-terminal domain"/>
    <property type="match status" value="1"/>
</dbReference>
<evidence type="ECO:0000313" key="2">
    <source>
        <dbReference type="Proteomes" id="UP000076837"/>
    </source>
</evidence>
<protein>
    <submittedName>
        <fullName evidence="1">Uncharacterized protein</fullName>
    </submittedName>
</protein>
<dbReference type="SMART" id="SM01100">
    <property type="entry name" value="CRAL_TRIO_N"/>
    <property type="match status" value="1"/>
</dbReference>
<dbReference type="AlphaFoldDB" id="A0A163A4H2"/>
<keyword evidence="2" id="KW-1185">Reference proteome</keyword>
<dbReference type="GO" id="GO:0008526">
    <property type="term" value="F:phosphatidylinositol transfer activity"/>
    <property type="evidence" value="ECO:0007669"/>
    <property type="project" value="TreeGrafter"/>
</dbReference>
<dbReference type="InterPro" id="IPR011074">
    <property type="entry name" value="CRAL/TRIO_N_dom"/>
</dbReference>
<organism evidence="1 2">
    <name type="scientific">Didymella rabiei</name>
    <name type="common">Chickpea ascochyta blight fungus</name>
    <name type="synonym">Mycosphaerella rabiei</name>
    <dbReference type="NCBI Taxonomy" id="5454"/>
    <lineage>
        <taxon>Eukaryota</taxon>
        <taxon>Fungi</taxon>
        <taxon>Dikarya</taxon>
        <taxon>Ascomycota</taxon>
        <taxon>Pezizomycotina</taxon>
        <taxon>Dothideomycetes</taxon>
        <taxon>Pleosporomycetidae</taxon>
        <taxon>Pleosporales</taxon>
        <taxon>Pleosporineae</taxon>
        <taxon>Didymellaceae</taxon>
        <taxon>Ascochyta</taxon>
    </lineage>
</organism>
<dbReference type="PANTHER" id="PTHR45824:SF29">
    <property type="entry name" value="GH16843P"/>
    <property type="match status" value="1"/>
</dbReference>
<dbReference type="EMBL" id="JYNV01000259">
    <property type="protein sequence ID" value="KZM20977.1"/>
    <property type="molecule type" value="Genomic_DNA"/>
</dbReference>
<dbReference type="InterPro" id="IPR036273">
    <property type="entry name" value="CRAL/TRIO_N_dom_sf"/>
</dbReference>
<dbReference type="OrthoDB" id="75724at2759"/>
<dbReference type="InterPro" id="IPR001251">
    <property type="entry name" value="CRAL-TRIO_dom"/>
</dbReference>
<sequence length="374" mass="40702">MTTMGPIPEPAAGCTPAPPAALTADQQTKYDQFLAEVRAWESLPASSAKGAEPTPLDDNERMWLTRECLLRYLRATKWNLAQSSTRLRSTAVWRREFGTEKLSASYISPENEKGKQVQLGFDKSGRPCLYLLPQNQNTKPSPRQVEHLVYMLERTIDLHPPGQESLALLIDFRNTSSGGTPGLGIAKQVLDILQNHYPERLGRALLTHLPWYISIFLKAINPFIDPVTKEKIKYNEPLTDHVPAAQLMKVSGGDIDFKYDHDLYWPALEKLAADRRAKRVERWEKAGKLIGESEIYLWGGEESSVGGGQVAGNEPATNAAPVDVASAPVEAAPLSNAAVVAPPVHAPGANGDAALADGVANLDVKDGESAKPAA</sequence>